<dbReference type="EMBL" id="RCZH01000001">
    <property type="protein sequence ID" value="TPG45276.1"/>
    <property type="molecule type" value="Genomic_DNA"/>
</dbReference>
<evidence type="ECO:0000313" key="3">
    <source>
        <dbReference type="Proteomes" id="UP000319700"/>
    </source>
</evidence>
<keyword evidence="1" id="KW-0862">Zinc</keyword>
<protein>
    <recommendedName>
        <fullName evidence="4">Lanthionine synthetase C-like protein</fullName>
    </recommendedName>
</protein>
<accession>A0A502F7D1</accession>
<dbReference type="GO" id="GO:0005886">
    <property type="term" value="C:plasma membrane"/>
    <property type="evidence" value="ECO:0007669"/>
    <property type="project" value="TreeGrafter"/>
</dbReference>
<keyword evidence="3" id="KW-1185">Reference proteome</keyword>
<proteinExistence type="predicted"/>
<comment type="caution">
    <text evidence="2">The sequence shown here is derived from an EMBL/GenBank/DDBJ whole genome shotgun (WGS) entry which is preliminary data.</text>
</comment>
<dbReference type="Proteomes" id="UP000319700">
    <property type="component" value="Unassembled WGS sequence"/>
</dbReference>
<dbReference type="PRINTS" id="PR01950">
    <property type="entry name" value="LANCSUPER"/>
</dbReference>
<dbReference type="OrthoDB" id="6313827at2"/>
<dbReference type="AlphaFoldDB" id="A0A502F7D1"/>
<dbReference type="SUPFAM" id="SSF158745">
    <property type="entry name" value="LanC-like"/>
    <property type="match status" value="1"/>
</dbReference>
<evidence type="ECO:0000313" key="2">
    <source>
        <dbReference type="EMBL" id="TPG45276.1"/>
    </source>
</evidence>
<reference evidence="2 3" key="1">
    <citation type="journal article" date="2019" name="Environ. Microbiol.">
        <title>Species interactions and distinct microbial communities in high Arctic permafrost affected cryosols are associated with the CH4 and CO2 gas fluxes.</title>
        <authorList>
            <person name="Altshuler I."/>
            <person name="Hamel J."/>
            <person name="Turney S."/>
            <person name="Magnuson E."/>
            <person name="Levesque R."/>
            <person name="Greer C."/>
            <person name="Whyte L.G."/>
        </authorList>
    </citation>
    <scope>NUCLEOTIDE SEQUENCE [LARGE SCALE GENOMIC DNA]</scope>
    <source>
        <strain evidence="2 3">42</strain>
    </source>
</reference>
<dbReference type="RefSeq" id="WP_140502913.1">
    <property type="nucleotide sequence ID" value="NZ_RCZH01000001.1"/>
</dbReference>
<sequence>MWKKIIKNETLVIKAERKLKEISQSFNNYNETDCSLFLGQAGFVLFKAYYSKHNEHPNNSKAYVQELFDYFENPDDLNFSFGIAGILHALHHLEKEDFFDFDDNISDFDYSIFYEYISNDRSLDFLHGNTGVVFSLLEQKIDSKYDYLFDAWLASIDKIQENDPDFLKWKVGFTLSKDEKPIEGYSFGLAHGVPSIIIILLKLFDRKKEFKLLKYLRKSIDFLLSVQYESSSDFYFPTQMVNDVKTESNLAWCYGDLGVAMSIYLYAKYFDKRELVDFALEIFTKHSSKRDFLTYTVVDASICRGSVGIAHIYARMYNYTNIELYRETAEYWYGITLEKAEYLDGIAGYKQFHGKDVPLVNEFGLFEGVAGIGLSLISAISNIEPKWDNTLLLS</sequence>
<dbReference type="PANTHER" id="PTHR12736:SF7">
    <property type="entry name" value="LANC-LIKE PROTEIN 3"/>
    <property type="match status" value="1"/>
</dbReference>
<keyword evidence="1" id="KW-0479">Metal-binding</keyword>
<dbReference type="Pfam" id="PF05147">
    <property type="entry name" value="LANC_like"/>
    <property type="match status" value="1"/>
</dbReference>
<evidence type="ECO:0008006" key="4">
    <source>
        <dbReference type="Google" id="ProtNLM"/>
    </source>
</evidence>
<dbReference type="GO" id="GO:0031179">
    <property type="term" value="P:peptide modification"/>
    <property type="evidence" value="ECO:0007669"/>
    <property type="project" value="InterPro"/>
</dbReference>
<dbReference type="InterPro" id="IPR007822">
    <property type="entry name" value="LANC-like"/>
</dbReference>
<feature type="binding site" evidence="1">
    <location>
        <position position="253"/>
    </location>
    <ligand>
        <name>Zn(2+)</name>
        <dbReference type="ChEBI" id="CHEBI:29105"/>
    </ligand>
</feature>
<name>A0A502F7D1_9FLAO</name>
<feature type="binding site" evidence="1">
    <location>
        <position position="303"/>
    </location>
    <ligand>
        <name>Zn(2+)</name>
        <dbReference type="ChEBI" id="CHEBI:29105"/>
    </ligand>
</feature>
<dbReference type="PANTHER" id="PTHR12736">
    <property type="entry name" value="LANC-LIKE PROTEIN"/>
    <property type="match status" value="1"/>
</dbReference>
<dbReference type="GO" id="GO:0046872">
    <property type="term" value="F:metal ion binding"/>
    <property type="evidence" value="ECO:0007669"/>
    <property type="project" value="UniProtKB-KW"/>
</dbReference>
<organism evidence="2 3">
    <name type="scientific">Flavobacterium pectinovorum</name>
    <dbReference type="NCBI Taxonomy" id="29533"/>
    <lineage>
        <taxon>Bacteria</taxon>
        <taxon>Pseudomonadati</taxon>
        <taxon>Bacteroidota</taxon>
        <taxon>Flavobacteriia</taxon>
        <taxon>Flavobacteriales</taxon>
        <taxon>Flavobacteriaceae</taxon>
        <taxon>Flavobacterium</taxon>
    </lineage>
</organism>
<dbReference type="PRINTS" id="PR01955">
    <property type="entry name" value="LANCFRANKIA"/>
</dbReference>
<dbReference type="SMART" id="SM01260">
    <property type="entry name" value="LANC_like"/>
    <property type="match status" value="1"/>
</dbReference>
<dbReference type="Gene3D" id="1.50.10.20">
    <property type="match status" value="1"/>
</dbReference>
<gene>
    <name evidence="2" type="ORF">EAH81_01350</name>
</gene>
<evidence type="ECO:0000256" key="1">
    <source>
        <dbReference type="PIRSR" id="PIRSR607822-1"/>
    </source>
</evidence>